<protein>
    <recommendedName>
        <fullName evidence="2 7">peptidylprolyl isomerase</fullName>
        <ecNumber evidence="2 7">5.2.1.8</ecNumber>
    </recommendedName>
</protein>
<evidence type="ECO:0000256" key="8">
    <source>
        <dbReference type="PROSITE-ProRule" id="PRU00339"/>
    </source>
</evidence>
<evidence type="ECO:0000313" key="12">
    <source>
        <dbReference type="RefSeq" id="XP_022105705.1"/>
    </source>
</evidence>
<dbReference type="Pfam" id="PF13181">
    <property type="entry name" value="TPR_8"/>
    <property type="match status" value="1"/>
</dbReference>
<dbReference type="FunFam" id="3.10.50.40:FF:000013">
    <property type="entry name" value="Peptidylprolyl isomerase"/>
    <property type="match status" value="1"/>
</dbReference>
<evidence type="ECO:0000256" key="1">
    <source>
        <dbReference type="ARBA" id="ARBA00000971"/>
    </source>
</evidence>
<name>A0A8B7ZLD6_ACAPL</name>
<dbReference type="PROSITE" id="PS50059">
    <property type="entry name" value="FKBP_PPIASE"/>
    <property type="match status" value="2"/>
</dbReference>
<keyword evidence="5 7" id="KW-0697">Rotamase</keyword>
<dbReference type="PROSITE" id="PS50005">
    <property type="entry name" value="TPR"/>
    <property type="match status" value="3"/>
</dbReference>
<dbReference type="AlphaFoldDB" id="A0A8B7ZLD6"/>
<dbReference type="InterPro" id="IPR019734">
    <property type="entry name" value="TPR_rpt"/>
</dbReference>
<evidence type="ECO:0000256" key="7">
    <source>
        <dbReference type="PROSITE-ProRule" id="PRU00277"/>
    </source>
</evidence>
<dbReference type="Pfam" id="PF00254">
    <property type="entry name" value="FKBP_C"/>
    <property type="match status" value="2"/>
</dbReference>
<dbReference type="Gene3D" id="1.25.40.10">
    <property type="entry name" value="Tetratricopeptide repeat domain"/>
    <property type="match status" value="1"/>
</dbReference>
<keyword evidence="4 8" id="KW-0802">TPR repeat</keyword>
<feature type="region of interest" description="Disordered" evidence="9">
    <location>
        <begin position="1"/>
        <end position="30"/>
    </location>
</feature>
<dbReference type="KEGG" id="aplc:110987349"/>
<dbReference type="FunFam" id="1.25.40.10:FF:000008">
    <property type="entry name" value="Peptidylprolyl isomerase"/>
    <property type="match status" value="1"/>
</dbReference>
<feature type="domain" description="PPIase FKBP-type" evidence="10">
    <location>
        <begin position="165"/>
        <end position="251"/>
    </location>
</feature>
<dbReference type="InterPro" id="IPR001179">
    <property type="entry name" value="PPIase_FKBP_dom"/>
</dbReference>
<evidence type="ECO:0000256" key="9">
    <source>
        <dbReference type="SAM" id="MobiDB-lite"/>
    </source>
</evidence>
<dbReference type="OrthoDB" id="433738at2759"/>
<keyword evidence="11" id="KW-1185">Reference proteome</keyword>
<reference evidence="12" key="1">
    <citation type="submission" date="2025-08" db="UniProtKB">
        <authorList>
            <consortium name="RefSeq"/>
        </authorList>
    </citation>
    <scope>IDENTIFICATION</scope>
</reference>
<dbReference type="GeneID" id="110987349"/>
<dbReference type="PANTHER" id="PTHR46512:SF9">
    <property type="entry name" value="PEPTIDYLPROLYL ISOMERASE"/>
    <property type="match status" value="1"/>
</dbReference>
<feature type="repeat" description="TPR" evidence="8">
    <location>
        <begin position="268"/>
        <end position="301"/>
    </location>
</feature>
<dbReference type="InterPro" id="IPR011990">
    <property type="entry name" value="TPR-like_helical_dom_sf"/>
</dbReference>
<dbReference type="GO" id="GO:0003755">
    <property type="term" value="F:peptidyl-prolyl cis-trans isomerase activity"/>
    <property type="evidence" value="ECO:0007669"/>
    <property type="project" value="UniProtKB-KW"/>
</dbReference>
<evidence type="ECO:0000256" key="2">
    <source>
        <dbReference type="ARBA" id="ARBA00013194"/>
    </source>
</evidence>
<feature type="compositionally biased region" description="Basic and acidic residues" evidence="9">
    <location>
        <begin position="421"/>
        <end position="430"/>
    </location>
</feature>
<sequence>MAVENVAETSQKHPLAGTGEDITPNKDGGVLKSIIKEGDTTENDRPMKGDTVHVHYVGTLMNGEEFDSSRKRNEQFSFKLGEGRVIKGWDLGVATMRRGEVCVLTCSPEYAYGKNGQGKIPADATLVFEVELFDWSGEDLSDDKDGGIIHRVITVGKGFDKPKEDSSVTVHIVGKHGDTVFDERDVSFVIGEGSEHNLPKGLEKGIQEMLNEETAQFTIKPKYGFGSKGCAEWNVPPDATIKYQVTLSNLVKAKESWEMDHDEKLSAAEKSKAKGTEYFKAGNYKKAIKQYTKILDYLDSYPDIPEEQKASYKELVLAGHLNLAMAYIKNKDNAEAVKSCDKALKVDPDNVKGLFRRGQANLAMSDPILAKKDFNRVVELDPENKAAKNQVTICLHQIKQAAQKEKRLYSNMFEKFAEQDRKAEALKKSSDPPQEFGGVFNKEDVEQPSDKDKVTDSGDGTSETKTESMEAEV</sequence>
<keyword evidence="6 7" id="KW-0413">Isomerase</keyword>
<dbReference type="Proteomes" id="UP000694845">
    <property type="component" value="Unplaced"/>
</dbReference>
<evidence type="ECO:0000256" key="6">
    <source>
        <dbReference type="ARBA" id="ARBA00023235"/>
    </source>
</evidence>
<feature type="repeat" description="TPR" evidence="8">
    <location>
        <begin position="317"/>
        <end position="350"/>
    </location>
</feature>
<evidence type="ECO:0000259" key="10">
    <source>
        <dbReference type="PROSITE" id="PS50059"/>
    </source>
</evidence>
<dbReference type="SMART" id="SM00028">
    <property type="entry name" value="TPR"/>
    <property type="match status" value="3"/>
</dbReference>
<dbReference type="PANTHER" id="PTHR46512">
    <property type="entry name" value="PEPTIDYLPROLYL ISOMERASE"/>
    <property type="match status" value="1"/>
</dbReference>
<dbReference type="Gene3D" id="3.10.50.40">
    <property type="match status" value="2"/>
</dbReference>
<dbReference type="InterPro" id="IPR046357">
    <property type="entry name" value="PPIase_dom_sf"/>
</dbReference>
<keyword evidence="3" id="KW-0677">Repeat</keyword>
<organism evidence="11 12">
    <name type="scientific">Acanthaster planci</name>
    <name type="common">Crown-of-thorns starfish</name>
    <dbReference type="NCBI Taxonomy" id="133434"/>
    <lineage>
        <taxon>Eukaryota</taxon>
        <taxon>Metazoa</taxon>
        <taxon>Echinodermata</taxon>
        <taxon>Eleutherozoa</taxon>
        <taxon>Asterozoa</taxon>
        <taxon>Asteroidea</taxon>
        <taxon>Valvatacea</taxon>
        <taxon>Valvatida</taxon>
        <taxon>Acanthasteridae</taxon>
        <taxon>Acanthaster</taxon>
    </lineage>
</organism>
<dbReference type="SUPFAM" id="SSF48452">
    <property type="entry name" value="TPR-like"/>
    <property type="match status" value="1"/>
</dbReference>
<dbReference type="FunFam" id="3.10.50.40:FF:000006">
    <property type="entry name" value="Peptidyl-prolyl cis-trans isomerase"/>
    <property type="match status" value="1"/>
</dbReference>
<evidence type="ECO:0000256" key="4">
    <source>
        <dbReference type="ARBA" id="ARBA00022803"/>
    </source>
</evidence>
<evidence type="ECO:0000256" key="5">
    <source>
        <dbReference type="ARBA" id="ARBA00023110"/>
    </source>
</evidence>
<comment type="catalytic activity">
    <reaction evidence="1 7">
        <text>[protein]-peptidylproline (omega=180) = [protein]-peptidylproline (omega=0)</text>
        <dbReference type="Rhea" id="RHEA:16237"/>
        <dbReference type="Rhea" id="RHEA-COMP:10747"/>
        <dbReference type="Rhea" id="RHEA-COMP:10748"/>
        <dbReference type="ChEBI" id="CHEBI:83833"/>
        <dbReference type="ChEBI" id="CHEBI:83834"/>
        <dbReference type="EC" id="5.2.1.8"/>
    </reaction>
</comment>
<proteinExistence type="predicted"/>
<feature type="domain" description="PPIase FKBP-type" evidence="10">
    <location>
        <begin position="49"/>
        <end position="136"/>
    </location>
</feature>
<evidence type="ECO:0000313" key="11">
    <source>
        <dbReference type="Proteomes" id="UP000694845"/>
    </source>
</evidence>
<evidence type="ECO:0000256" key="3">
    <source>
        <dbReference type="ARBA" id="ARBA00022737"/>
    </source>
</evidence>
<feature type="region of interest" description="Disordered" evidence="9">
    <location>
        <begin position="421"/>
        <end position="473"/>
    </location>
</feature>
<dbReference type="InterPro" id="IPR050754">
    <property type="entry name" value="FKBP4/5/8-like"/>
</dbReference>
<dbReference type="EC" id="5.2.1.8" evidence="2 7"/>
<dbReference type="SUPFAM" id="SSF54534">
    <property type="entry name" value="FKBP-like"/>
    <property type="match status" value="2"/>
</dbReference>
<gene>
    <name evidence="12" type="primary">LOC110987349</name>
</gene>
<dbReference type="RefSeq" id="XP_022105705.1">
    <property type="nucleotide sequence ID" value="XM_022250013.1"/>
</dbReference>
<feature type="repeat" description="TPR" evidence="8">
    <location>
        <begin position="351"/>
        <end position="384"/>
    </location>
</feature>
<dbReference type="OMA" id="FGAEGNE"/>
<dbReference type="Pfam" id="PF00515">
    <property type="entry name" value="TPR_1"/>
    <property type="match status" value="1"/>
</dbReference>
<accession>A0A8B7ZLD6</accession>
<feature type="compositionally biased region" description="Basic and acidic residues" evidence="9">
    <location>
        <begin position="441"/>
        <end position="473"/>
    </location>
</feature>